<protein>
    <recommendedName>
        <fullName evidence="1">Polyphosphate kinase-2-related domain-containing protein</fullName>
    </recommendedName>
</protein>
<dbReference type="InterPro" id="IPR027417">
    <property type="entry name" value="P-loop_NTPase"/>
</dbReference>
<name>A0A0F8UJS6_METMZ</name>
<evidence type="ECO:0000313" key="2">
    <source>
        <dbReference type="EMBL" id="KKH91546.1"/>
    </source>
</evidence>
<sequence>MERVEGFSTEEEWGRAYREINEFEKILYDSGAIILKFWLHIDKETQLERFESRLTDPEKRWKITEDDWRNRNRWDDYEIAVNEMLQKTSTLGAPWIVVESNDKRYSRIKVLKTVAEAIEKELGT</sequence>
<dbReference type="PANTHER" id="PTHR34383">
    <property type="entry name" value="POLYPHOSPHATE:AMP PHOSPHOTRANSFERASE-RELATED"/>
    <property type="match status" value="1"/>
</dbReference>
<accession>A0A0F8UJS6</accession>
<dbReference type="Proteomes" id="UP000034668">
    <property type="component" value="Unassembled WGS sequence"/>
</dbReference>
<reference evidence="2 3" key="1">
    <citation type="journal article" date="2015" name="ISME J.">
        <title>Genomic and phenotypic differentiation among Methanosarcina mazei populations from Columbia River sediment.</title>
        <authorList>
            <person name="Youngblut N.D."/>
            <person name="Wirth J.S."/>
            <person name="Henriksen J.R."/>
            <person name="Smith M."/>
            <person name="Simon H."/>
            <person name="Metcalf W.W."/>
            <person name="Whitaker R.J."/>
        </authorList>
    </citation>
    <scope>NUCLEOTIDE SEQUENCE [LARGE SCALE GENOMIC DNA]</scope>
    <source>
        <strain evidence="2 3">1.H.M.2.4</strain>
    </source>
</reference>
<dbReference type="PATRIC" id="fig|2209.91.peg.1055"/>
<evidence type="ECO:0000259" key="1">
    <source>
        <dbReference type="Pfam" id="PF03976"/>
    </source>
</evidence>
<evidence type="ECO:0000313" key="3">
    <source>
        <dbReference type="Proteomes" id="UP000034668"/>
    </source>
</evidence>
<comment type="caution">
    <text evidence="2">The sequence shown here is derived from an EMBL/GenBank/DDBJ whole genome shotgun (WGS) entry which is preliminary data.</text>
</comment>
<dbReference type="PANTHER" id="PTHR34383:SF3">
    <property type="entry name" value="POLYPHOSPHATE:AMP PHOSPHOTRANSFERASE"/>
    <property type="match status" value="1"/>
</dbReference>
<proteinExistence type="predicted"/>
<dbReference type="AlphaFoldDB" id="A0A0F8UJS6"/>
<dbReference type="InterPro" id="IPR022488">
    <property type="entry name" value="PPK2-related"/>
</dbReference>
<dbReference type="EMBL" id="JJQX01000184">
    <property type="protein sequence ID" value="KKH91546.1"/>
    <property type="molecule type" value="Genomic_DNA"/>
</dbReference>
<dbReference type="RefSeq" id="WP_048049724.1">
    <property type="nucleotide sequence ID" value="NZ_JBLVWA010000069.1"/>
</dbReference>
<dbReference type="SUPFAM" id="SSF52540">
    <property type="entry name" value="P-loop containing nucleoside triphosphate hydrolases"/>
    <property type="match status" value="1"/>
</dbReference>
<feature type="domain" description="Polyphosphate kinase-2-related" evidence="1">
    <location>
        <begin position="2"/>
        <end position="121"/>
    </location>
</feature>
<dbReference type="Gene3D" id="3.40.50.300">
    <property type="entry name" value="P-loop containing nucleotide triphosphate hydrolases"/>
    <property type="match status" value="1"/>
</dbReference>
<dbReference type="Pfam" id="PF03976">
    <property type="entry name" value="PPK2"/>
    <property type="match status" value="1"/>
</dbReference>
<gene>
    <name evidence="2" type="ORF">DU79_04905</name>
</gene>
<organism evidence="2 3">
    <name type="scientific">Methanosarcina mazei</name>
    <name type="common">Methanosarcina frisia</name>
    <dbReference type="NCBI Taxonomy" id="2209"/>
    <lineage>
        <taxon>Archaea</taxon>
        <taxon>Methanobacteriati</taxon>
        <taxon>Methanobacteriota</taxon>
        <taxon>Stenosarchaea group</taxon>
        <taxon>Methanomicrobia</taxon>
        <taxon>Methanosarcinales</taxon>
        <taxon>Methanosarcinaceae</taxon>
        <taxon>Methanosarcina</taxon>
    </lineage>
</organism>